<reference evidence="8 9" key="1">
    <citation type="journal article" date="2018" name="PLoS Genet.">
        <title>Population sequencing reveals clonal diversity and ancestral inbreeding in the grapevine cultivar Chardonnay.</title>
        <authorList>
            <person name="Roach M.J."/>
            <person name="Johnson D.L."/>
            <person name="Bohlmann J."/>
            <person name="van Vuuren H.J."/>
            <person name="Jones S.J."/>
            <person name="Pretorius I.S."/>
            <person name="Schmidt S.A."/>
            <person name="Borneman A.R."/>
        </authorList>
    </citation>
    <scope>NUCLEOTIDE SEQUENCE [LARGE SCALE GENOMIC DNA]</scope>
    <source>
        <strain evidence="9">cv. Chardonnay</strain>
        <tissue evidence="8">Leaf</tissue>
    </source>
</reference>
<dbReference type="InterPro" id="IPR013088">
    <property type="entry name" value="Znf_NHR/GATA"/>
</dbReference>
<dbReference type="EMBL" id="QGNW01000293">
    <property type="protein sequence ID" value="RVW78613.1"/>
    <property type="molecule type" value="Genomic_DNA"/>
</dbReference>
<dbReference type="SMART" id="SM00401">
    <property type="entry name" value="ZnF_GATA"/>
    <property type="match status" value="1"/>
</dbReference>
<organism evidence="8 9">
    <name type="scientific">Vitis vinifera</name>
    <name type="common">Grape</name>
    <dbReference type="NCBI Taxonomy" id="29760"/>
    <lineage>
        <taxon>Eukaryota</taxon>
        <taxon>Viridiplantae</taxon>
        <taxon>Streptophyta</taxon>
        <taxon>Embryophyta</taxon>
        <taxon>Tracheophyta</taxon>
        <taxon>Spermatophyta</taxon>
        <taxon>Magnoliopsida</taxon>
        <taxon>eudicotyledons</taxon>
        <taxon>Gunneridae</taxon>
        <taxon>Pentapetalae</taxon>
        <taxon>rosids</taxon>
        <taxon>Vitales</taxon>
        <taxon>Vitaceae</taxon>
        <taxon>Viteae</taxon>
        <taxon>Vitis</taxon>
    </lineage>
</organism>
<dbReference type="PROSITE" id="PS51525">
    <property type="entry name" value="NET"/>
    <property type="match status" value="1"/>
</dbReference>
<keyword evidence="1" id="KW-0805">Transcription regulation</keyword>
<dbReference type="Gene3D" id="1.20.1270.220">
    <property type="match status" value="1"/>
</dbReference>
<evidence type="ECO:0000259" key="6">
    <source>
        <dbReference type="PROSITE" id="PS50114"/>
    </source>
</evidence>
<gene>
    <name evidence="8" type="ORF">CK203_046760</name>
</gene>
<keyword evidence="4" id="KW-0862">Zinc</keyword>
<sequence>MSEGSKCVVASAEHNKVGPNYFGFYVCEVAELLSQDKDFLPCSSQASELSARTGGQVRDGDKIKHGCDGKEAKSSSSSGSLFSNGIGAGISDFKNERLKALLRQSVTSLTQEVDEMLDPVLAIRQIQAHLRYKKHQSRNSNGESDGCAGQFPCKKRKMSSPNASHISCGSSREGSAFECVDGASSEKGKSNIVKSCAHCHTTETLRWRTGPEGHKSLCDACGIRLEKQREPLFCSNTGAEKENGEVNDDLKILLENDCSLVEERVKKYSDELSGTLGLMEQQLEELLDTVMCQCRPMTRREKQQLQKMIQKLPPKNLERAVEIIQRGKPPEIHSDEIHVNLEKEDNATLWRLYYYVEAVEKARKLSR</sequence>
<keyword evidence="4" id="KW-0863">Zinc-finger</keyword>
<comment type="caution">
    <text evidence="8">The sequence shown here is derived from an EMBL/GenBank/DDBJ whole genome shotgun (WGS) entry which is preliminary data.</text>
</comment>
<dbReference type="CDD" id="cd00202">
    <property type="entry name" value="ZnF_GATA"/>
    <property type="match status" value="1"/>
</dbReference>
<protein>
    <submittedName>
        <fullName evidence="8">Uncharacterized protein</fullName>
    </submittedName>
</protein>
<dbReference type="SUPFAM" id="SSF57716">
    <property type="entry name" value="Glucocorticoid receptor-like (DNA-binding domain)"/>
    <property type="match status" value="1"/>
</dbReference>
<evidence type="ECO:0000256" key="4">
    <source>
        <dbReference type="PROSITE-ProRule" id="PRU00094"/>
    </source>
</evidence>
<evidence type="ECO:0000313" key="8">
    <source>
        <dbReference type="EMBL" id="RVW78613.1"/>
    </source>
</evidence>
<feature type="domain" description="GATA-type" evidence="6">
    <location>
        <begin position="190"/>
        <end position="223"/>
    </location>
</feature>
<dbReference type="GO" id="GO:0043565">
    <property type="term" value="F:sequence-specific DNA binding"/>
    <property type="evidence" value="ECO:0007669"/>
    <property type="project" value="InterPro"/>
</dbReference>
<dbReference type="PROSITE" id="PS50114">
    <property type="entry name" value="GATA_ZN_FINGER_2"/>
    <property type="match status" value="1"/>
</dbReference>
<evidence type="ECO:0000256" key="5">
    <source>
        <dbReference type="SAM" id="MobiDB-lite"/>
    </source>
</evidence>
<keyword evidence="4" id="KW-0479">Metal-binding</keyword>
<evidence type="ECO:0000256" key="3">
    <source>
        <dbReference type="ARBA" id="ARBA00023163"/>
    </source>
</evidence>
<feature type="domain" description="NET" evidence="7">
    <location>
        <begin position="287"/>
        <end position="367"/>
    </location>
</feature>
<evidence type="ECO:0000256" key="2">
    <source>
        <dbReference type="ARBA" id="ARBA00023125"/>
    </source>
</evidence>
<name>A0A438H2S3_VITVI</name>
<keyword evidence="3" id="KW-0804">Transcription</keyword>
<evidence type="ECO:0000259" key="7">
    <source>
        <dbReference type="PROSITE" id="PS51525"/>
    </source>
</evidence>
<dbReference type="AlphaFoldDB" id="A0A438H2S3"/>
<dbReference type="Pfam" id="PF17035">
    <property type="entry name" value="BET"/>
    <property type="match status" value="1"/>
</dbReference>
<dbReference type="GO" id="GO:0008270">
    <property type="term" value="F:zinc ion binding"/>
    <property type="evidence" value="ECO:0007669"/>
    <property type="project" value="UniProtKB-KW"/>
</dbReference>
<dbReference type="Pfam" id="PF00320">
    <property type="entry name" value="GATA"/>
    <property type="match status" value="1"/>
</dbReference>
<dbReference type="InterPro" id="IPR027353">
    <property type="entry name" value="NET_dom"/>
</dbReference>
<dbReference type="GO" id="GO:0006355">
    <property type="term" value="P:regulation of DNA-templated transcription"/>
    <property type="evidence" value="ECO:0007669"/>
    <property type="project" value="InterPro"/>
</dbReference>
<evidence type="ECO:0000313" key="9">
    <source>
        <dbReference type="Proteomes" id="UP000288805"/>
    </source>
</evidence>
<evidence type="ECO:0000256" key="1">
    <source>
        <dbReference type="ARBA" id="ARBA00023015"/>
    </source>
</evidence>
<feature type="region of interest" description="Disordered" evidence="5">
    <location>
        <begin position="50"/>
        <end position="79"/>
    </location>
</feature>
<dbReference type="InterPro" id="IPR000679">
    <property type="entry name" value="Znf_GATA"/>
</dbReference>
<dbReference type="Gene3D" id="3.30.50.10">
    <property type="entry name" value="Erythroid Transcription Factor GATA-1, subunit A"/>
    <property type="match status" value="1"/>
</dbReference>
<keyword evidence="2" id="KW-0238">DNA-binding</keyword>
<dbReference type="Proteomes" id="UP000288805">
    <property type="component" value="Unassembled WGS sequence"/>
</dbReference>
<proteinExistence type="predicted"/>
<accession>A0A438H2S3</accession>
<dbReference type="PANTHER" id="PTHR45926">
    <property type="entry name" value="OSJNBA0053K19.4 PROTEIN"/>
    <property type="match status" value="1"/>
</dbReference>
<dbReference type="InterPro" id="IPR038336">
    <property type="entry name" value="NET_sf"/>
</dbReference>
<feature type="compositionally biased region" description="Basic and acidic residues" evidence="5">
    <location>
        <begin position="58"/>
        <end position="73"/>
    </location>
</feature>